<comment type="caution">
    <text evidence="1">The sequence shown here is derived from an EMBL/GenBank/DDBJ whole genome shotgun (WGS) entry which is preliminary data.</text>
</comment>
<organism evidence="1 2">
    <name type="scientific">Sphingobacterium griseoflavum</name>
    <dbReference type="NCBI Taxonomy" id="1474952"/>
    <lineage>
        <taxon>Bacteria</taxon>
        <taxon>Pseudomonadati</taxon>
        <taxon>Bacteroidota</taxon>
        <taxon>Sphingobacteriia</taxon>
        <taxon>Sphingobacteriales</taxon>
        <taxon>Sphingobacteriaceae</taxon>
        <taxon>Sphingobacterium</taxon>
    </lineage>
</organism>
<accession>A0ABQ3HXE8</accession>
<name>A0ABQ3HXE8_9SPHI</name>
<evidence type="ECO:0000313" key="1">
    <source>
        <dbReference type="EMBL" id="GHE44352.1"/>
    </source>
</evidence>
<reference evidence="2" key="1">
    <citation type="journal article" date="2019" name="Int. J. Syst. Evol. Microbiol.">
        <title>The Global Catalogue of Microorganisms (GCM) 10K type strain sequencing project: providing services to taxonomists for standard genome sequencing and annotation.</title>
        <authorList>
            <consortium name="The Broad Institute Genomics Platform"/>
            <consortium name="The Broad Institute Genome Sequencing Center for Infectious Disease"/>
            <person name="Wu L."/>
            <person name="Ma J."/>
        </authorList>
    </citation>
    <scope>NUCLEOTIDE SEQUENCE [LARGE SCALE GENOMIC DNA]</scope>
    <source>
        <strain evidence="2">CGMCC 1.12966</strain>
    </source>
</reference>
<dbReference type="Proteomes" id="UP000620550">
    <property type="component" value="Unassembled WGS sequence"/>
</dbReference>
<dbReference type="EMBL" id="BNAF01000012">
    <property type="protein sequence ID" value="GHE44352.1"/>
    <property type="molecule type" value="Genomic_DNA"/>
</dbReference>
<keyword evidence="2" id="KW-1185">Reference proteome</keyword>
<sequence length="168" mass="19566">MHCEPDSVPLYPIIELENVKAYVKITPEKDVYKVGDTIMCTLRIDRKDWNNWTNFEKATFNSFALYSYDGASSKFLEPIAGKGAVPNGATVLPNGHSYIEQITYYELTVPKIYVFGPLNWLSDLKVYQNFQYLNVTYEDVSNNKWYMAEVPIYFKNNNKQYIEIKVEN</sequence>
<protein>
    <submittedName>
        <fullName evidence="1">Uncharacterized protein</fullName>
    </submittedName>
</protein>
<proteinExistence type="predicted"/>
<gene>
    <name evidence="1" type="ORF">GCM10017764_29440</name>
</gene>
<evidence type="ECO:0000313" key="2">
    <source>
        <dbReference type="Proteomes" id="UP000620550"/>
    </source>
</evidence>